<organism evidence="2 3">
    <name type="scientific">Shewanella hanedai</name>
    <name type="common">Alteromonas hanedai</name>
    <dbReference type="NCBI Taxonomy" id="25"/>
    <lineage>
        <taxon>Bacteria</taxon>
        <taxon>Pseudomonadati</taxon>
        <taxon>Pseudomonadota</taxon>
        <taxon>Gammaproteobacteria</taxon>
        <taxon>Alteromonadales</taxon>
        <taxon>Shewanellaceae</taxon>
        <taxon>Shewanella</taxon>
    </lineage>
</organism>
<protein>
    <submittedName>
        <fullName evidence="2">Uncharacterized protein</fullName>
    </submittedName>
</protein>
<gene>
    <name evidence="2" type="ORF">FN961_04605</name>
</gene>
<comment type="caution">
    <text evidence="2">The sequence shown here is derived from an EMBL/GenBank/DDBJ whole genome shotgun (WGS) entry which is preliminary data.</text>
</comment>
<keyword evidence="1" id="KW-0472">Membrane</keyword>
<evidence type="ECO:0000313" key="3">
    <source>
        <dbReference type="Proteomes" id="UP000318126"/>
    </source>
</evidence>
<dbReference type="OrthoDB" id="6266964at2"/>
<evidence type="ECO:0000256" key="1">
    <source>
        <dbReference type="SAM" id="Phobius"/>
    </source>
</evidence>
<dbReference type="Proteomes" id="UP000318126">
    <property type="component" value="Unassembled WGS sequence"/>
</dbReference>
<accession>A0A553JSA6</accession>
<keyword evidence="1" id="KW-0812">Transmembrane</keyword>
<dbReference type="AlphaFoldDB" id="A0A553JSA6"/>
<proteinExistence type="predicted"/>
<sequence length="100" mass="11644">MFARQPGKARSWTVLVFTVLTLFCLTQNISELDGFEFKSCELSEKSMRLCIDIESPVVPLTLLFVLTLICVLTRSSYLLPVSRQQSKIRRIHLRFCRFQE</sequence>
<name>A0A553JSA6_SHEHA</name>
<dbReference type="RefSeq" id="WP_143563379.1">
    <property type="nucleotide sequence ID" value="NZ_BMPL01000037.1"/>
</dbReference>
<dbReference type="EMBL" id="VKGK01000004">
    <property type="protein sequence ID" value="TRY15347.1"/>
    <property type="molecule type" value="Genomic_DNA"/>
</dbReference>
<evidence type="ECO:0000313" key="2">
    <source>
        <dbReference type="EMBL" id="TRY15347.1"/>
    </source>
</evidence>
<reference evidence="3" key="1">
    <citation type="submission" date="2019-07" db="EMBL/GenBank/DDBJ databases">
        <title>Shewanella sp. YLB-08 draft genomic sequence.</title>
        <authorList>
            <person name="Yu L."/>
        </authorList>
    </citation>
    <scope>NUCLEOTIDE SEQUENCE [LARGE SCALE GENOMIC DNA]</scope>
    <source>
        <strain evidence="3">JCM 20706</strain>
    </source>
</reference>
<keyword evidence="3" id="KW-1185">Reference proteome</keyword>
<keyword evidence="1" id="KW-1133">Transmembrane helix</keyword>
<feature type="transmembrane region" description="Helical" evidence="1">
    <location>
        <begin position="58"/>
        <end position="79"/>
    </location>
</feature>